<dbReference type="Proteomes" id="UP001364617">
    <property type="component" value="Unassembled WGS sequence"/>
</dbReference>
<comment type="caution">
    <text evidence="2">The sequence shown here is derived from an EMBL/GenBank/DDBJ whole genome shotgun (WGS) entry which is preliminary data.</text>
</comment>
<dbReference type="EMBL" id="JAYKXH010000019">
    <property type="protein sequence ID" value="KAK7135062.1"/>
    <property type="molecule type" value="Genomic_DNA"/>
</dbReference>
<gene>
    <name evidence="2" type="ORF">R3I93_018233</name>
</gene>
<sequence>MTAGIRLRRNGLVAAGHDPLHQEMTQMDRINLVPSISQRRESTNRRTRMRRTTQRRDCPPATTRLRFCPEDK</sequence>
<dbReference type="AlphaFoldDB" id="A0AAN9CHS1"/>
<protein>
    <submittedName>
        <fullName evidence="2">Uncharacterized protein</fullName>
    </submittedName>
</protein>
<evidence type="ECO:0000313" key="3">
    <source>
        <dbReference type="Proteomes" id="UP001364617"/>
    </source>
</evidence>
<evidence type="ECO:0000256" key="1">
    <source>
        <dbReference type="SAM" id="MobiDB-lite"/>
    </source>
</evidence>
<organism evidence="2 3">
    <name type="scientific">Phoxinus phoxinus</name>
    <name type="common">Eurasian minnow</name>
    <dbReference type="NCBI Taxonomy" id="58324"/>
    <lineage>
        <taxon>Eukaryota</taxon>
        <taxon>Metazoa</taxon>
        <taxon>Chordata</taxon>
        <taxon>Craniata</taxon>
        <taxon>Vertebrata</taxon>
        <taxon>Euteleostomi</taxon>
        <taxon>Actinopterygii</taxon>
        <taxon>Neopterygii</taxon>
        <taxon>Teleostei</taxon>
        <taxon>Ostariophysi</taxon>
        <taxon>Cypriniformes</taxon>
        <taxon>Leuciscidae</taxon>
        <taxon>Phoxininae</taxon>
        <taxon>Phoxinus</taxon>
    </lineage>
</organism>
<evidence type="ECO:0000313" key="2">
    <source>
        <dbReference type="EMBL" id="KAK7135062.1"/>
    </source>
</evidence>
<proteinExistence type="predicted"/>
<feature type="region of interest" description="Disordered" evidence="1">
    <location>
        <begin position="38"/>
        <end position="62"/>
    </location>
</feature>
<reference evidence="2 3" key="1">
    <citation type="submission" date="2024-02" db="EMBL/GenBank/DDBJ databases">
        <title>Chromosome-level genome assembly of the Eurasian Minnow (Phoxinus phoxinus).</title>
        <authorList>
            <person name="Oriowo T.O."/>
            <person name="Martin S."/>
            <person name="Stange M."/>
            <person name="Chrysostomakis Y."/>
            <person name="Brown T."/>
            <person name="Winkler S."/>
            <person name="Kukowka S."/>
            <person name="Myers E.W."/>
            <person name="Bohne A."/>
        </authorList>
    </citation>
    <scope>NUCLEOTIDE SEQUENCE [LARGE SCALE GENOMIC DNA]</scope>
    <source>
        <strain evidence="2">ZFMK-TIS-60720</strain>
        <tissue evidence="2">Whole Organism</tissue>
    </source>
</reference>
<keyword evidence="3" id="KW-1185">Reference proteome</keyword>
<accession>A0AAN9CHS1</accession>
<name>A0AAN9CHS1_9TELE</name>